<dbReference type="GeneID" id="90993189"/>
<protein>
    <submittedName>
        <fullName evidence="1">TniB protein</fullName>
    </submittedName>
</protein>
<dbReference type="InterPro" id="IPR027417">
    <property type="entry name" value="P-loop_NTPase"/>
</dbReference>
<dbReference type="HOGENOM" id="CLU_067529_0_0_5"/>
<dbReference type="Pfam" id="PF05621">
    <property type="entry name" value="TniB"/>
    <property type="match status" value="1"/>
</dbReference>
<dbReference type="EMBL" id="CP003358">
    <property type="protein sequence ID" value="AGB48231.1"/>
    <property type="molecule type" value="Genomic_DNA"/>
</dbReference>
<organism evidence="1 2">
    <name type="scientific">Mesorhizobium australicum (strain HAMBI 3006 / LMG 24608 / WSM2073)</name>
    <dbReference type="NCBI Taxonomy" id="754035"/>
    <lineage>
        <taxon>Bacteria</taxon>
        <taxon>Pseudomonadati</taxon>
        <taxon>Pseudomonadota</taxon>
        <taxon>Alphaproteobacteria</taxon>
        <taxon>Hyphomicrobiales</taxon>
        <taxon>Phyllobacteriaceae</taxon>
        <taxon>Mesorhizobium</taxon>
    </lineage>
</organism>
<accession>L0KSY7</accession>
<gene>
    <name evidence="1" type="ordered locus">Mesau_06012</name>
</gene>
<dbReference type="InterPro" id="IPR008868">
    <property type="entry name" value="TniB"/>
</dbReference>
<evidence type="ECO:0000313" key="2">
    <source>
        <dbReference type="Proteomes" id="UP000010998"/>
    </source>
</evidence>
<keyword evidence="2" id="KW-1185">Reference proteome</keyword>
<dbReference type="Proteomes" id="UP000010998">
    <property type="component" value="Chromosome"/>
</dbReference>
<dbReference type="SUPFAM" id="SSF52540">
    <property type="entry name" value="P-loop containing nucleoside triphosphate hydrolases"/>
    <property type="match status" value="1"/>
</dbReference>
<evidence type="ECO:0000313" key="1">
    <source>
        <dbReference type="EMBL" id="AGB48231.1"/>
    </source>
</evidence>
<proteinExistence type="predicted"/>
<sequence>MGETSDRLRTAQLPAAERQSILKKLIINHDRLVEGLEALARFHMPVKGGVHDTGCVSAIVGDSRTGKSFAASAYVRRFPPAEGEKGMIFPVLLVETAPTGGMRPVLENLANALGMLHSQRMNNALLTNNILEGLKYHQVQLLIFDEFQDVCDSRNIRLAVDVKRLLRKILNLDTLNIICIGLPETYQILANDKQLVGRGGLQHAHLHPYTWDSDDERKSFRLLCDMFDDGLPFREKSGLGSVALAQRLHWVSDGTIGKLKNFLFQAGCLAINDGCEHVTFEHLAMAYSAIKPPKTTFNPFVDDWSLKPVEKTELLLSSAQRSLSKRSVAHA</sequence>
<dbReference type="eggNOG" id="COG2842">
    <property type="taxonomic scope" value="Bacteria"/>
</dbReference>
<dbReference type="RefSeq" id="WP_015319276.1">
    <property type="nucleotide sequence ID" value="NC_019973.1"/>
</dbReference>
<dbReference type="OrthoDB" id="8370580at2"/>
<dbReference type="Gene3D" id="3.40.50.300">
    <property type="entry name" value="P-loop containing nucleotide triphosphate hydrolases"/>
    <property type="match status" value="1"/>
</dbReference>
<dbReference type="STRING" id="754035.Mesau_06012"/>
<name>L0KSY7_MESAW</name>
<dbReference type="KEGG" id="mam:Mesau_06012"/>
<dbReference type="AlphaFoldDB" id="L0KSY7"/>
<reference evidence="2" key="1">
    <citation type="submission" date="2012-02" db="EMBL/GenBank/DDBJ databases">
        <title>Complete sequence of Mesorhizobium australicum WSM2073.</title>
        <authorList>
            <person name="Lucas S."/>
            <person name="Han J."/>
            <person name="Lapidus A."/>
            <person name="Cheng J.-F."/>
            <person name="Goodwin L."/>
            <person name="Pitluck S."/>
            <person name="Peters L."/>
            <person name="Gu W."/>
            <person name="Detter J.C."/>
            <person name="Han C."/>
            <person name="Tapia R."/>
            <person name="Land M."/>
            <person name="Hauser L."/>
            <person name="Kyrpides N."/>
            <person name="Ivanova N."/>
            <person name="Pagani I."/>
            <person name="Reeve W.G."/>
            <person name="Howieson J.G."/>
            <person name="Tiwari R.P."/>
            <person name="O'Hara G.W."/>
            <person name="Atkins C.A."/>
            <person name="Ronson C.W."/>
            <person name="Nandasena K.G."/>
            <person name="Woyke T."/>
        </authorList>
    </citation>
    <scope>NUCLEOTIDE SEQUENCE [LARGE SCALE GENOMIC DNA]</scope>
    <source>
        <strain evidence="2">LMG 24608 / HAMBI 3006 / WSM2073</strain>
    </source>
</reference>